<evidence type="ECO:0000259" key="3">
    <source>
        <dbReference type="Pfam" id="PF13851"/>
    </source>
</evidence>
<feature type="region of interest" description="Disordered" evidence="2">
    <location>
        <begin position="1"/>
        <end position="22"/>
    </location>
</feature>
<sequence length="484" mass="57145">MAKGGGKKKKSDEGGEVVAETADQAEWKSLKAEADRLHKITKREEHDFHEFQQQREKVNYFWIVEKKKVEDKRVELRNKDRELQDLQEKHQVEIKIYKQRLKHLLYEHQNEITHKKTETEKALKMAQDDDREGESDIKEDRRTLNTAIKEIEITHEEYIRGLKREQDQKITQLRHEFERRSNEIQKAYEAQMKKSRDSLDKRRKEEIRAIEERKHLMIENLMAEHSKAFADIKNYYNDITHNNLDLIKSLKEEVKDLESEEQKDKIRLQEKMHENKKLSAPLKKMQDDLVRLQHELEEYRAEKQEMRRVKAALLIVEGSQSNVSWELETLTQRLADLKIERDELDRNLRASMFEVKQKSAFKGMLLEKKLSALNRVQEEREAQLNEVLGRANLDPTVLGQVKGHVDDILMRKNAETRAHQAEVSRLMALHEQLLEFTKHKLGEYGLSLSELGYVPKQLEQARLNSGAMNSSFRSTGPAVNSEHY</sequence>
<dbReference type="GO" id="GO:0008017">
    <property type="term" value="F:microtubule binding"/>
    <property type="evidence" value="ECO:0007669"/>
    <property type="project" value="InterPro"/>
</dbReference>
<feature type="domain" description="Growth arrest-specific protein 8" evidence="3">
    <location>
        <begin position="220"/>
        <end position="415"/>
    </location>
</feature>
<dbReference type="EMBL" id="HBIC01053177">
    <property type="protein sequence ID" value="CAE0298425.1"/>
    <property type="molecule type" value="Transcribed_RNA"/>
</dbReference>
<feature type="coiled-coil region" evidence="1">
    <location>
        <begin position="240"/>
        <end position="386"/>
    </location>
</feature>
<dbReference type="AlphaFoldDB" id="A0A7S3MGB5"/>
<dbReference type="PANTHER" id="PTHR31543:SF1">
    <property type="entry name" value="HECT DOMAIN-CONTAINING PROTEIN"/>
    <property type="match status" value="1"/>
</dbReference>
<dbReference type="Pfam" id="PF13851">
    <property type="entry name" value="GAS"/>
    <property type="match status" value="1"/>
</dbReference>
<evidence type="ECO:0000313" key="4">
    <source>
        <dbReference type="EMBL" id="CAE0298425.1"/>
    </source>
</evidence>
<dbReference type="GO" id="GO:0005874">
    <property type="term" value="C:microtubule"/>
    <property type="evidence" value="ECO:0007669"/>
    <property type="project" value="TreeGrafter"/>
</dbReference>
<keyword evidence="1" id="KW-0175">Coiled coil</keyword>
<dbReference type="GO" id="GO:0005794">
    <property type="term" value="C:Golgi apparatus"/>
    <property type="evidence" value="ECO:0007669"/>
    <property type="project" value="TreeGrafter"/>
</dbReference>
<name>A0A7S3MGB5_9STRA</name>
<accession>A0A7S3MGB5</accession>
<dbReference type="GO" id="GO:0031267">
    <property type="term" value="F:small GTPase binding"/>
    <property type="evidence" value="ECO:0007669"/>
    <property type="project" value="InterPro"/>
</dbReference>
<dbReference type="InterPro" id="IPR025593">
    <property type="entry name" value="GAS8_dom"/>
</dbReference>
<protein>
    <recommendedName>
        <fullName evidence="3">Growth arrest-specific protein 8 domain-containing protein</fullName>
    </recommendedName>
</protein>
<dbReference type="GO" id="GO:0048870">
    <property type="term" value="P:cell motility"/>
    <property type="evidence" value="ECO:0007669"/>
    <property type="project" value="InterPro"/>
</dbReference>
<evidence type="ECO:0000256" key="2">
    <source>
        <dbReference type="SAM" id="MobiDB-lite"/>
    </source>
</evidence>
<gene>
    <name evidence="4" type="ORF">SELO1098_LOCUS27279</name>
</gene>
<dbReference type="PANTHER" id="PTHR31543">
    <property type="entry name" value="DYNEIN REGULATORY COMPLEX SUBUNIT 4"/>
    <property type="match status" value="1"/>
</dbReference>
<dbReference type="InterPro" id="IPR039308">
    <property type="entry name" value="GAS8"/>
</dbReference>
<evidence type="ECO:0000256" key="1">
    <source>
        <dbReference type="SAM" id="Coils"/>
    </source>
</evidence>
<reference evidence="4" key="1">
    <citation type="submission" date="2021-01" db="EMBL/GenBank/DDBJ databases">
        <authorList>
            <person name="Corre E."/>
            <person name="Pelletier E."/>
            <person name="Niang G."/>
            <person name="Scheremetjew M."/>
            <person name="Finn R."/>
            <person name="Kale V."/>
            <person name="Holt S."/>
            <person name="Cochrane G."/>
            <person name="Meng A."/>
            <person name="Brown T."/>
            <person name="Cohen L."/>
        </authorList>
    </citation>
    <scope>NUCLEOTIDE SEQUENCE</scope>
    <source>
        <strain evidence="4">CCAP 955/1</strain>
    </source>
</reference>
<dbReference type="GO" id="GO:0031514">
    <property type="term" value="C:motile cilium"/>
    <property type="evidence" value="ECO:0007669"/>
    <property type="project" value="InterPro"/>
</dbReference>
<proteinExistence type="predicted"/>
<organism evidence="4">
    <name type="scientific">Spumella elongata</name>
    <dbReference type="NCBI Taxonomy" id="89044"/>
    <lineage>
        <taxon>Eukaryota</taxon>
        <taxon>Sar</taxon>
        <taxon>Stramenopiles</taxon>
        <taxon>Ochrophyta</taxon>
        <taxon>Chrysophyceae</taxon>
        <taxon>Chromulinales</taxon>
        <taxon>Chromulinaceae</taxon>
        <taxon>Spumella</taxon>
    </lineage>
</organism>